<dbReference type="Proteomes" id="UP000253961">
    <property type="component" value="Unassembled WGS sequence"/>
</dbReference>
<keyword evidence="2" id="KW-0808">Transferase</keyword>
<evidence type="ECO:0000313" key="2">
    <source>
        <dbReference type="EMBL" id="RDC57958.1"/>
    </source>
</evidence>
<dbReference type="Pfam" id="PF12804">
    <property type="entry name" value="NTP_transf_3"/>
    <property type="match status" value="1"/>
</dbReference>
<accession>A0A369Q6N5</accession>
<feature type="domain" description="MobA-like NTP transferase" evidence="1">
    <location>
        <begin position="6"/>
        <end position="164"/>
    </location>
</feature>
<dbReference type="InterPro" id="IPR029044">
    <property type="entry name" value="Nucleotide-diphossugar_trans"/>
</dbReference>
<dbReference type="PANTHER" id="PTHR43777:SF1">
    <property type="entry name" value="MOLYBDENUM COFACTOR CYTIDYLYLTRANSFERASE"/>
    <property type="match status" value="1"/>
</dbReference>
<dbReference type="SUPFAM" id="SSF53448">
    <property type="entry name" value="Nucleotide-diphospho-sugar transferases"/>
    <property type="match status" value="1"/>
</dbReference>
<dbReference type="AlphaFoldDB" id="A0A369Q6N5"/>
<dbReference type="Gene3D" id="3.90.550.10">
    <property type="entry name" value="Spore Coat Polysaccharide Biosynthesis Protein SpsA, Chain A"/>
    <property type="match status" value="1"/>
</dbReference>
<sequence>MKTGIIILAAGSSSRLGKPKQLLSYKDKSLINIVSDAAFATAFTPVIVVLGANAELISKNLKLDYIINDSWHEGISASIAAGMSAILEKEPDLEDVILAVSDQPFINAEIFARLYQQKISTGKGIIASRYAQTTGTPVLFNKRYFPQLLALQENSGAKPILNENRDDTETIDFEHGHIDIDTETDYNNLIKD</sequence>
<dbReference type="PANTHER" id="PTHR43777">
    <property type="entry name" value="MOLYBDENUM COFACTOR CYTIDYLYLTRANSFERASE"/>
    <property type="match status" value="1"/>
</dbReference>
<reference evidence="2 3" key="1">
    <citation type="submission" date="2018-07" db="EMBL/GenBank/DDBJ databases">
        <title>Pedobacter sp. nov., isolated from soil.</title>
        <authorList>
            <person name="Zhou L.Y."/>
            <person name="Du Z.J."/>
        </authorList>
    </citation>
    <scope>NUCLEOTIDE SEQUENCE [LARGE SCALE GENOMIC DNA]</scope>
    <source>
        <strain evidence="2 3">JDX94</strain>
    </source>
</reference>
<dbReference type="EMBL" id="QPKV01000002">
    <property type="protein sequence ID" value="RDC57958.1"/>
    <property type="molecule type" value="Genomic_DNA"/>
</dbReference>
<proteinExistence type="predicted"/>
<evidence type="ECO:0000313" key="3">
    <source>
        <dbReference type="Proteomes" id="UP000253961"/>
    </source>
</evidence>
<name>A0A369Q6N5_9SPHI</name>
<comment type="caution">
    <text evidence="2">The sequence shown here is derived from an EMBL/GenBank/DDBJ whole genome shotgun (WGS) entry which is preliminary data.</text>
</comment>
<dbReference type="CDD" id="cd04182">
    <property type="entry name" value="GT_2_like_f"/>
    <property type="match status" value="1"/>
</dbReference>
<evidence type="ECO:0000259" key="1">
    <source>
        <dbReference type="Pfam" id="PF12804"/>
    </source>
</evidence>
<dbReference type="OrthoDB" id="9779263at2"/>
<gene>
    <name evidence="2" type="ORF">DU508_03125</name>
</gene>
<dbReference type="InterPro" id="IPR025877">
    <property type="entry name" value="MobA-like_NTP_Trfase"/>
</dbReference>
<keyword evidence="3" id="KW-1185">Reference proteome</keyword>
<organism evidence="2 3">
    <name type="scientific">Pedobacter chinensis</name>
    <dbReference type="NCBI Taxonomy" id="2282421"/>
    <lineage>
        <taxon>Bacteria</taxon>
        <taxon>Pseudomonadati</taxon>
        <taxon>Bacteroidota</taxon>
        <taxon>Sphingobacteriia</taxon>
        <taxon>Sphingobacteriales</taxon>
        <taxon>Sphingobacteriaceae</taxon>
        <taxon>Pedobacter</taxon>
    </lineage>
</organism>
<protein>
    <submittedName>
        <fullName evidence="2">Nucleotidyltransferase family protein</fullName>
    </submittedName>
</protein>
<dbReference type="GO" id="GO:0016779">
    <property type="term" value="F:nucleotidyltransferase activity"/>
    <property type="evidence" value="ECO:0007669"/>
    <property type="project" value="UniProtKB-ARBA"/>
</dbReference>
<dbReference type="RefSeq" id="WP_115401379.1">
    <property type="nucleotide sequence ID" value="NZ_QPKV01000002.1"/>
</dbReference>